<evidence type="ECO:0000256" key="1">
    <source>
        <dbReference type="ARBA" id="ARBA00022676"/>
    </source>
</evidence>
<name>A0ABW5C6D6_9PROT</name>
<dbReference type="InterPro" id="IPR002201">
    <property type="entry name" value="Glyco_trans_9"/>
</dbReference>
<keyword evidence="5" id="KW-1185">Reference proteome</keyword>
<accession>A0ABW5C6D6</accession>
<keyword evidence="3" id="KW-0472">Membrane</keyword>
<keyword evidence="3" id="KW-1133">Transmembrane helix</keyword>
<keyword evidence="3" id="KW-0812">Transmembrane</keyword>
<organism evidence="4 5">
    <name type="scientific">Phaeospirillum tilakii</name>
    <dbReference type="NCBI Taxonomy" id="741673"/>
    <lineage>
        <taxon>Bacteria</taxon>
        <taxon>Pseudomonadati</taxon>
        <taxon>Pseudomonadota</taxon>
        <taxon>Alphaproteobacteria</taxon>
        <taxon>Rhodospirillales</taxon>
        <taxon>Rhodospirillaceae</taxon>
        <taxon>Phaeospirillum</taxon>
    </lineage>
</organism>
<comment type="caution">
    <text evidence="4">The sequence shown here is derived from an EMBL/GenBank/DDBJ whole genome shotgun (WGS) entry which is preliminary data.</text>
</comment>
<dbReference type="PANTHER" id="PTHR30160">
    <property type="entry name" value="TETRAACYLDISACCHARIDE 4'-KINASE-RELATED"/>
    <property type="match status" value="1"/>
</dbReference>
<dbReference type="RefSeq" id="WP_377314212.1">
    <property type="nucleotide sequence ID" value="NZ_JBHUIY010000003.1"/>
</dbReference>
<keyword evidence="1" id="KW-0328">Glycosyltransferase</keyword>
<evidence type="ECO:0000256" key="2">
    <source>
        <dbReference type="ARBA" id="ARBA00022679"/>
    </source>
</evidence>
<proteinExistence type="predicted"/>
<dbReference type="InterPro" id="IPR051199">
    <property type="entry name" value="LPS_LOS_Heptosyltrfase"/>
</dbReference>
<dbReference type="CDD" id="cd03789">
    <property type="entry name" value="GT9_LPS_heptosyltransferase"/>
    <property type="match status" value="1"/>
</dbReference>
<evidence type="ECO:0000256" key="3">
    <source>
        <dbReference type="SAM" id="Phobius"/>
    </source>
</evidence>
<gene>
    <name evidence="4" type="ORF">ACFSNB_02555</name>
</gene>
<dbReference type="PANTHER" id="PTHR30160:SF1">
    <property type="entry name" value="LIPOPOLYSACCHARIDE 1,2-N-ACETYLGLUCOSAMINETRANSFERASE-RELATED"/>
    <property type="match status" value="1"/>
</dbReference>
<sequence length="401" mass="44367">MKVDSMRRIDFWVGVPLCAALTAWLWLWRRLRPGRPARSGRNLLFIELSEMGSTILADPAMRRAQALFPEAGLYFLIFTANRASLDIIGTIPPERVLTIRADSFVTLAFDSLRAILAMRRLDLHAAIDLELFSRYSALLTFLSGAPERVGFHRLANEGLYRGELLTRRVAYNPHHHVAKSFLALVEALAEPADTCPHSKALIPDAAIRLPPFTPAPARLAAFRDRLRAAYPQLARHPRWIILNPNSSELMPLRRWPAERYRALARRLLERDGVAVLFTGTGSERAEAEALAAGLDPDRVAVLCGFTRLDELPLLYSLCAAMITNDSGPAHFAAPTGLRTVVLFGPETPALYGALNPNARFVFAGLACSPCVSAANHRKTLCTEPRCMSAIEVEMVLDQLDA</sequence>
<dbReference type="Proteomes" id="UP001597296">
    <property type="component" value="Unassembled WGS sequence"/>
</dbReference>
<dbReference type="SUPFAM" id="SSF53756">
    <property type="entry name" value="UDP-Glycosyltransferase/glycogen phosphorylase"/>
    <property type="match status" value="1"/>
</dbReference>
<keyword evidence="2" id="KW-0808">Transferase</keyword>
<dbReference type="EMBL" id="JBHUIY010000003">
    <property type="protein sequence ID" value="MFD2232680.1"/>
    <property type="molecule type" value="Genomic_DNA"/>
</dbReference>
<dbReference type="Pfam" id="PF01075">
    <property type="entry name" value="Glyco_transf_9"/>
    <property type="match status" value="1"/>
</dbReference>
<protein>
    <submittedName>
        <fullName evidence="4">Glycosyltransferase family 9 protein</fullName>
    </submittedName>
</protein>
<reference evidence="5" key="1">
    <citation type="journal article" date="2019" name="Int. J. Syst. Evol. Microbiol.">
        <title>The Global Catalogue of Microorganisms (GCM) 10K type strain sequencing project: providing services to taxonomists for standard genome sequencing and annotation.</title>
        <authorList>
            <consortium name="The Broad Institute Genomics Platform"/>
            <consortium name="The Broad Institute Genome Sequencing Center for Infectious Disease"/>
            <person name="Wu L."/>
            <person name="Ma J."/>
        </authorList>
    </citation>
    <scope>NUCLEOTIDE SEQUENCE [LARGE SCALE GENOMIC DNA]</scope>
    <source>
        <strain evidence="5">KCTC 15012</strain>
    </source>
</reference>
<evidence type="ECO:0000313" key="4">
    <source>
        <dbReference type="EMBL" id="MFD2232680.1"/>
    </source>
</evidence>
<dbReference type="Gene3D" id="3.40.50.2000">
    <property type="entry name" value="Glycogen Phosphorylase B"/>
    <property type="match status" value="2"/>
</dbReference>
<evidence type="ECO:0000313" key="5">
    <source>
        <dbReference type="Proteomes" id="UP001597296"/>
    </source>
</evidence>
<feature type="transmembrane region" description="Helical" evidence="3">
    <location>
        <begin position="9"/>
        <end position="28"/>
    </location>
</feature>